<evidence type="ECO:0000313" key="3">
    <source>
        <dbReference type="EMBL" id="KAK3952240.1"/>
    </source>
</evidence>
<evidence type="ECO:0000256" key="1">
    <source>
        <dbReference type="SAM" id="MobiDB-lite"/>
    </source>
</evidence>
<dbReference type="Proteomes" id="UP001303222">
    <property type="component" value="Unassembled WGS sequence"/>
</dbReference>
<feature type="compositionally biased region" description="Acidic residues" evidence="1">
    <location>
        <begin position="164"/>
        <end position="177"/>
    </location>
</feature>
<feature type="compositionally biased region" description="Basic and acidic residues" evidence="1">
    <location>
        <begin position="330"/>
        <end position="345"/>
    </location>
</feature>
<feature type="region of interest" description="Disordered" evidence="1">
    <location>
        <begin position="322"/>
        <end position="416"/>
    </location>
</feature>
<evidence type="ECO:0000259" key="2">
    <source>
        <dbReference type="Pfam" id="PF12697"/>
    </source>
</evidence>
<organism evidence="3 4">
    <name type="scientific">Pseudoneurospora amorphoporcata</name>
    <dbReference type="NCBI Taxonomy" id="241081"/>
    <lineage>
        <taxon>Eukaryota</taxon>
        <taxon>Fungi</taxon>
        <taxon>Dikarya</taxon>
        <taxon>Ascomycota</taxon>
        <taxon>Pezizomycotina</taxon>
        <taxon>Sordariomycetes</taxon>
        <taxon>Sordariomycetidae</taxon>
        <taxon>Sordariales</taxon>
        <taxon>Sordariaceae</taxon>
        <taxon>Pseudoneurospora</taxon>
    </lineage>
</organism>
<dbReference type="InterPro" id="IPR029058">
    <property type="entry name" value="AB_hydrolase_fold"/>
</dbReference>
<accession>A0AAN6NUD4</accession>
<comment type="caution">
    <text evidence="3">The sequence shown here is derived from an EMBL/GenBank/DDBJ whole genome shotgun (WGS) entry which is preliminary data.</text>
</comment>
<feature type="region of interest" description="Disordered" evidence="1">
    <location>
        <begin position="84"/>
        <end position="138"/>
    </location>
</feature>
<evidence type="ECO:0000313" key="4">
    <source>
        <dbReference type="Proteomes" id="UP001303222"/>
    </source>
</evidence>
<dbReference type="Pfam" id="PF12697">
    <property type="entry name" value="Abhydrolase_6"/>
    <property type="match status" value="1"/>
</dbReference>
<feature type="compositionally biased region" description="Acidic residues" evidence="1">
    <location>
        <begin position="346"/>
        <end position="356"/>
    </location>
</feature>
<protein>
    <recommendedName>
        <fullName evidence="2">AB hydrolase-1 domain-containing protein</fullName>
    </recommendedName>
</protein>
<reference evidence="3" key="2">
    <citation type="submission" date="2023-06" db="EMBL/GenBank/DDBJ databases">
        <authorList>
            <consortium name="Lawrence Berkeley National Laboratory"/>
            <person name="Mondo S.J."/>
            <person name="Hensen N."/>
            <person name="Bonometti L."/>
            <person name="Westerberg I."/>
            <person name="Brannstrom I.O."/>
            <person name="Guillou S."/>
            <person name="Cros-Aarteil S."/>
            <person name="Calhoun S."/>
            <person name="Haridas S."/>
            <person name="Kuo A."/>
            <person name="Pangilinan J."/>
            <person name="Riley R."/>
            <person name="Labutti K."/>
            <person name="Andreopoulos B."/>
            <person name="Lipzen A."/>
            <person name="Chen C."/>
            <person name="Yanf M."/>
            <person name="Daum C."/>
            <person name="Ng V."/>
            <person name="Clum A."/>
            <person name="Steindorff A."/>
            <person name="Ohm R."/>
            <person name="Martin F."/>
            <person name="Silar P."/>
            <person name="Natvig D."/>
            <person name="Lalanne C."/>
            <person name="Gautier V."/>
            <person name="Ament-Velasquez S.L."/>
            <person name="Kruys A."/>
            <person name="Hutchinson M.I."/>
            <person name="Powell A.J."/>
            <person name="Barry K."/>
            <person name="Miller A.N."/>
            <person name="Grigoriev I.V."/>
            <person name="Debuchy R."/>
            <person name="Gladieux P."/>
            <person name="Thoren M.H."/>
            <person name="Johannesson H."/>
        </authorList>
    </citation>
    <scope>NUCLEOTIDE SEQUENCE</scope>
    <source>
        <strain evidence="3">CBS 626.80</strain>
    </source>
</reference>
<feature type="domain" description="AB hydrolase-1" evidence="2">
    <location>
        <begin position="150"/>
        <end position="304"/>
    </location>
</feature>
<dbReference type="InterPro" id="IPR000073">
    <property type="entry name" value="AB_hydrolase_1"/>
</dbReference>
<dbReference type="EMBL" id="MU859128">
    <property type="protein sequence ID" value="KAK3952240.1"/>
    <property type="molecule type" value="Genomic_DNA"/>
</dbReference>
<gene>
    <name evidence="3" type="ORF">QBC32DRAFT_390601</name>
</gene>
<name>A0AAN6NUD4_9PEZI</name>
<proteinExistence type="predicted"/>
<reference evidence="3" key="1">
    <citation type="journal article" date="2023" name="Mol. Phylogenet. Evol.">
        <title>Genome-scale phylogeny and comparative genomics of the fungal order Sordariales.</title>
        <authorList>
            <person name="Hensen N."/>
            <person name="Bonometti L."/>
            <person name="Westerberg I."/>
            <person name="Brannstrom I.O."/>
            <person name="Guillou S."/>
            <person name="Cros-Aarteil S."/>
            <person name="Calhoun S."/>
            <person name="Haridas S."/>
            <person name="Kuo A."/>
            <person name="Mondo S."/>
            <person name="Pangilinan J."/>
            <person name="Riley R."/>
            <person name="LaButti K."/>
            <person name="Andreopoulos B."/>
            <person name="Lipzen A."/>
            <person name="Chen C."/>
            <person name="Yan M."/>
            <person name="Daum C."/>
            <person name="Ng V."/>
            <person name="Clum A."/>
            <person name="Steindorff A."/>
            <person name="Ohm R.A."/>
            <person name="Martin F."/>
            <person name="Silar P."/>
            <person name="Natvig D.O."/>
            <person name="Lalanne C."/>
            <person name="Gautier V."/>
            <person name="Ament-Velasquez S.L."/>
            <person name="Kruys A."/>
            <person name="Hutchinson M.I."/>
            <person name="Powell A.J."/>
            <person name="Barry K."/>
            <person name="Miller A.N."/>
            <person name="Grigoriev I.V."/>
            <person name="Debuchy R."/>
            <person name="Gladieux P."/>
            <person name="Hiltunen Thoren M."/>
            <person name="Johannesson H."/>
        </authorList>
    </citation>
    <scope>NUCLEOTIDE SEQUENCE</scope>
    <source>
        <strain evidence="3">CBS 626.80</strain>
    </source>
</reference>
<dbReference type="Gene3D" id="3.40.50.1820">
    <property type="entry name" value="alpha/beta hydrolase"/>
    <property type="match status" value="1"/>
</dbReference>
<feature type="compositionally biased region" description="Low complexity" evidence="1">
    <location>
        <begin position="89"/>
        <end position="99"/>
    </location>
</feature>
<dbReference type="AlphaFoldDB" id="A0AAN6NUD4"/>
<keyword evidence="4" id="KW-1185">Reference proteome</keyword>
<feature type="region of interest" description="Disordered" evidence="1">
    <location>
        <begin position="154"/>
        <end position="186"/>
    </location>
</feature>
<sequence length="510" mass="55963">MHHPMHLKLKDISITLPHKPTATLRISALFPGTSSPDFADSSSPDIAALPPSSTLLVFLNGLILPRSSWTECISRFLRIRGDSHRLGRSSSTSSASSSSDPGFKAAEPTSRFESAPVPCGSGSASDNGIHPHLTLQPRRENEYEYEIPNILTYDRYGQGSSDPDPSDPSDPDNDTDNDTTPYGHTPVDVITDLHQLLLLVSRQFLPLCRDLKDLDVVMVANSIGCPLARLFNDARFPSSSVRVVGYLFLDSMMANSDFVDSVFPDPDAEGFVRERDLKEGVSEEDLRWTRKMFRQKFHPSVGNAERLDRRGLRALLPWSDRPKLTVPARGDGRDGMDGKDGKEQEQGEGDGGGEGEGEGHGRNDRKTEKLGVPEGHEVEEGPGGEHEGGEGGELEKTMARNKTKESTTTEHTQITRPKVIVIGHDWDVFADQNEKGPMSIPKAVINGYMNPAWQRYNEGLTRLAAGDGDGDDDNNVVPVKIAKGCGHFIQKDDPELVAREVDLLLRRLGL</sequence>
<feature type="compositionally biased region" description="Basic and acidic residues" evidence="1">
    <location>
        <begin position="357"/>
        <end position="408"/>
    </location>
</feature>